<protein>
    <submittedName>
        <fullName evidence="6">2-oxoacid-dependent dioxygenase</fullName>
    </submittedName>
</protein>
<dbReference type="InParanoid" id="D8RAH7"/>
<dbReference type="Pfam" id="PF14226">
    <property type="entry name" value="DIOX_N"/>
    <property type="match status" value="1"/>
</dbReference>
<dbReference type="InterPro" id="IPR044861">
    <property type="entry name" value="IPNS-like_FE2OG_OXY"/>
</dbReference>
<dbReference type="InterPro" id="IPR026992">
    <property type="entry name" value="DIOX_N"/>
</dbReference>
<sequence>MVTGWWPKYDRGRSFPDEGEDCSFPVLDLGAALNSSEARAALVPQIREACMKWGFFQVINHGVPHSLVDEMQSVAREFHALPNEEKMRYFSTDTESRMRYGTSFNVTQDKVFSWRDYLRHSCLPLAEMQELWPEKPASYRESYCRLLHSCSQPCKVPPGDHLRELESSKGYIDKAFNGCSQVMALNFYPACPEPDMVLGIGPHSDPGSITLLLQDHVEGLQVMHGHEWYSVKPIPYSFVVNLGDQIQILSNDKYKSAQHRAVVNSSEDRMSIPVAMGPNWESLVHPASKLVEGSPLFKPMVYKDYMTALQAGGLNRQWLLDTRRI</sequence>
<dbReference type="InterPro" id="IPR050295">
    <property type="entry name" value="Plant_2OG-oxidoreductases"/>
</dbReference>
<comment type="similarity">
    <text evidence="1 4">Belongs to the iron/ascorbate-dependent oxidoreductase family.</text>
</comment>
<dbReference type="InterPro" id="IPR027443">
    <property type="entry name" value="IPNS-like_sf"/>
</dbReference>
<keyword evidence="4" id="KW-0560">Oxidoreductase</keyword>
<dbReference type="GO" id="GO:0046872">
    <property type="term" value="F:metal ion binding"/>
    <property type="evidence" value="ECO:0007669"/>
    <property type="project" value="UniProtKB-KW"/>
</dbReference>
<dbReference type="InterPro" id="IPR005123">
    <property type="entry name" value="Oxoglu/Fe-dep_dioxygenase_dom"/>
</dbReference>
<dbReference type="eggNOG" id="KOG0143">
    <property type="taxonomic scope" value="Eukaryota"/>
</dbReference>
<keyword evidence="2 4" id="KW-0479">Metal-binding</keyword>
<dbReference type="AlphaFoldDB" id="D8RAH7"/>
<organism evidence="7">
    <name type="scientific">Selaginella moellendorffii</name>
    <name type="common">Spikemoss</name>
    <dbReference type="NCBI Taxonomy" id="88036"/>
    <lineage>
        <taxon>Eukaryota</taxon>
        <taxon>Viridiplantae</taxon>
        <taxon>Streptophyta</taxon>
        <taxon>Embryophyta</taxon>
        <taxon>Tracheophyta</taxon>
        <taxon>Lycopodiopsida</taxon>
        <taxon>Selaginellales</taxon>
        <taxon>Selaginellaceae</taxon>
        <taxon>Selaginella</taxon>
    </lineage>
</organism>
<dbReference type="Gene3D" id="2.60.120.330">
    <property type="entry name" value="B-lactam Antibiotic, Isopenicillin N Synthase, Chain"/>
    <property type="match status" value="1"/>
</dbReference>
<feature type="domain" description="Fe2OG dioxygenase" evidence="5">
    <location>
        <begin position="175"/>
        <end position="278"/>
    </location>
</feature>
<evidence type="ECO:0000256" key="4">
    <source>
        <dbReference type="RuleBase" id="RU003682"/>
    </source>
</evidence>
<proteinExistence type="inferred from homology"/>
<name>D8RAH7_SELML</name>
<evidence type="ECO:0000256" key="2">
    <source>
        <dbReference type="ARBA" id="ARBA00022723"/>
    </source>
</evidence>
<dbReference type="PROSITE" id="PS51471">
    <property type="entry name" value="FE2OG_OXY"/>
    <property type="match status" value="1"/>
</dbReference>
<dbReference type="PANTHER" id="PTHR47991">
    <property type="entry name" value="OXOGLUTARATE/IRON-DEPENDENT DIOXYGENASE"/>
    <property type="match status" value="1"/>
</dbReference>
<accession>D8RAH7</accession>
<keyword evidence="7" id="KW-1185">Reference proteome</keyword>
<keyword evidence="6" id="KW-0223">Dioxygenase</keyword>
<reference evidence="6 7" key="1">
    <citation type="journal article" date="2011" name="Science">
        <title>The Selaginella genome identifies genetic changes associated with the evolution of vascular plants.</title>
        <authorList>
            <person name="Banks J.A."/>
            <person name="Nishiyama T."/>
            <person name="Hasebe M."/>
            <person name="Bowman J.L."/>
            <person name="Gribskov M."/>
            <person name="dePamphilis C."/>
            <person name="Albert V.A."/>
            <person name="Aono N."/>
            <person name="Aoyama T."/>
            <person name="Ambrose B.A."/>
            <person name="Ashton N.W."/>
            <person name="Axtell M.J."/>
            <person name="Barker E."/>
            <person name="Barker M.S."/>
            <person name="Bennetzen J.L."/>
            <person name="Bonawitz N.D."/>
            <person name="Chapple C."/>
            <person name="Cheng C."/>
            <person name="Correa L.G."/>
            <person name="Dacre M."/>
            <person name="DeBarry J."/>
            <person name="Dreyer I."/>
            <person name="Elias M."/>
            <person name="Engstrom E.M."/>
            <person name="Estelle M."/>
            <person name="Feng L."/>
            <person name="Finet C."/>
            <person name="Floyd S.K."/>
            <person name="Frommer W.B."/>
            <person name="Fujita T."/>
            <person name="Gramzow L."/>
            <person name="Gutensohn M."/>
            <person name="Harholt J."/>
            <person name="Hattori M."/>
            <person name="Heyl A."/>
            <person name="Hirai T."/>
            <person name="Hiwatashi Y."/>
            <person name="Ishikawa M."/>
            <person name="Iwata M."/>
            <person name="Karol K.G."/>
            <person name="Koehler B."/>
            <person name="Kolukisaoglu U."/>
            <person name="Kubo M."/>
            <person name="Kurata T."/>
            <person name="Lalonde S."/>
            <person name="Li K."/>
            <person name="Li Y."/>
            <person name="Litt A."/>
            <person name="Lyons E."/>
            <person name="Manning G."/>
            <person name="Maruyama T."/>
            <person name="Michael T.P."/>
            <person name="Mikami K."/>
            <person name="Miyazaki S."/>
            <person name="Morinaga S."/>
            <person name="Murata T."/>
            <person name="Mueller-Roeber B."/>
            <person name="Nelson D.R."/>
            <person name="Obara M."/>
            <person name="Oguri Y."/>
            <person name="Olmstead R.G."/>
            <person name="Onodera N."/>
            <person name="Petersen B.L."/>
            <person name="Pils B."/>
            <person name="Prigge M."/>
            <person name="Rensing S.A."/>
            <person name="Riano-Pachon D.M."/>
            <person name="Roberts A.W."/>
            <person name="Sato Y."/>
            <person name="Scheller H.V."/>
            <person name="Schulz B."/>
            <person name="Schulz C."/>
            <person name="Shakirov E.V."/>
            <person name="Shibagaki N."/>
            <person name="Shinohara N."/>
            <person name="Shippen D.E."/>
            <person name="Soerensen I."/>
            <person name="Sotooka R."/>
            <person name="Sugimoto N."/>
            <person name="Sugita M."/>
            <person name="Sumikawa N."/>
            <person name="Tanurdzic M."/>
            <person name="Theissen G."/>
            <person name="Ulvskov P."/>
            <person name="Wakazuki S."/>
            <person name="Weng J.K."/>
            <person name="Willats W.W."/>
            <person name="Wipf D."/>
            <person name="Wolf P.G."/>
            <person name="Yang L."/>
            <person name="Zimmer A.D."/>
            <person name="Zhu Q."/>
            <person name="Mitros T."/>
            <person name="Hellsten U."/>
            <person name="Loque D."/>
            <person name="Otillar R."/>
            <person name="Salamov A."/>
            <person name="Schmutz J."/>
            <person name="Shapiro H."/>
            <person name="Lindquist E."/>
            <person name="Lucas S."/>
            <person name="Rokhsar D."/>
            <person name="Grigoriev I.V."/>
        </authorList>
    </citation>
    <scope>NUCLEOTIDE SEQUENCE [LARGE SCALE GENOMIC DNA]</scope>
</reference>
<dbReference type="KEGG" id="smo:SELMODRAFT_453236"/>
<dbReference type="Gramene" id="EFJ30623">
    <property type="protein sequence ID" value="EFJ30623"/>
    <property type="gene ID" value="SELMODRAFT_453236"/>
</dbReference>
<dbReference type="SUPFAM" id="SSF51197">
    <property type="entry name" value="Clavaminate synthase-like"/>
    <property type="match status" value="1"/>
</dbReference>
<gene>
    <name evidence="6" type="ORF">SELMODRAFT_453236</name>
</gene>
<dbReference type="HOGENOM" id="CLU_010119_16_3_1"/>
<evidence type="ECO:0000313" key="6">
    <source>
        <dbReference type="EMBL" id="EFJ30623.1"/>
    </source>
</evidence>
<evidence type="ECO:0000256" key="3">
    <source>
        <dbReference type="ARBA" id="ARBA00023004"/>
    </source>
</evidence>
<evidence type="ECO:0000313" key="7">
    <source>
        <dbReference type="Proteomes" id="UP000001514"/>
    </source>
</evidence>
<dbReference type="OMA" id="AMMKSHE"/>
<evidence type="ECO:0000259" key="5">
    <source>
        <dbReference type="PROSITE" id="PS51471"/>
    </source>
</evidence>
<dbReference type="GO" id="GO:0051213">
    <property type="term" value="F:dioxygenase activity"/>
    <property type="evidence" value="ECO:0007669"/>
    <property type="project" value="UniProtKB-KW"/>
</dbReference>
<dbReference type="EMBL" id="GL377575">
    <property type="protein sequence ID" value="EFJ30623.1"/>
    <property type="molecule type" value="Genomic_DNA"/>
</dbReference>
<dbReference type="Proteomes" id="UP000001514">
    <property type="component" value="Unassembled WGS sequence"/>
</dbReference>
<dbReference type="Pfam" id="PF03171">
    <property type="entry name" value="2OG-FeII_Oxy"/>
    <property type="match status" value="1"/>
</dbReference>
<keyword evidence="3 4" id="KW-0408">Iron</keyword>
<evidence type="ECO:0000256" key="1">
    <source>
        <dbReference type="ARBA" id="ARBA00008056"/>
    </source>
</evidence>